<dbReference type="Proteomes" id="UP000199297">
    <property type="component" value="Unassembled WGS sequence"/>
</dbReference>
<evidence type="ECO:0000256" key="4">
    <source>
        <dbReference type="ARBA" id="ARBA00022517"/>
    </source>
</evidence>
<dbReference type="InterPro" id="IPR039255">
    <property type="entry name" value="YceD_bac"/>
</dbReference>
<dbReference type="EMBL" id="FOBI01000005">
    <property type="protein sequence ID" value="SEL06666.1"/>
    <property type="molecule type" value="Genomic_DNA"/>
</dbReference>
<evidence type="ECO:0000256" key="3">
    <source>
        <dbReference type="ARBA" id="ARBA00015716"/>
    </source>
</evidence>
<organism evidence="6 7">
    <name type="scientific">Colwellia chukchiensis</name>
    <dbReference type="NCBI Taxonomy" id="641665"/>
    <lineage>
        <taxon>Bacteria</taxon>
        <taxon>Pseudomonadati</taxon>
        <taxon>Pseudomonadota</taxon>
        <taxon>Gammaproteobacteria</taxon>
        <taxon>Alteromonadales</taxon>
        <taxon>Colwelliaceae</taxon>
        <taxon>Colwellia</taxon>
    </lineage>
</organism>
<sequence length="197" mass="22190">MDYLEFLNKFSYFSFDTSPLALYYARLMQNLKLPITIDPSRSAQRKLVCEGYFEVSGMNRLLAVCQPQSEQVQVNANFSVDEVGLVVITGHSSATVALTCQRCTEEFELALEVDFTFSPVKNAEAAAELPSYYDAIELDENGEVNLRELVEDEFLLAIPLIPRHAIKDCQAPSDSVWGELPEELDKPNPFDVLKQLK</sequence>
<accession>A0A1H7M5Z4</accession>
<dbReference type="PANTHER" id="PTHR38099:SF1">
    <property type="entry name" value="LARGE RIBOSOMAL RNA SUBUNIT ACCUMULATION PROTEIN YCED"/>
    <property type="match status" value="1"/>
</dbReference>
<evidence type="ECO:0000313" key="7">
    <source>
        <dbReference type="Proteomes" id="UP000199297"/>
    </source>
</evidence>
<evidence type="ECO:0000256" key="2">
    <source>
        <dbReference type="ARBA" id="ARBA00010740"/>
    </source>
</evidence>
<comment type="function">
    <text evidence="1">Plays a role in synthesis, processing and/or stability of 23S rRNA.</text>
</comment>
<dbReference type="STRING" id="641665.GCA_002104455_03061"/>
<dbReference type="GO" id="GO:0005829">
    <property type="term" value="C:cytosol"/>
    <property type="evidence" value="ECO:0007669"/>
    <property type="project" value="TreeGrafter"/>
</dbReference>
<protein>
    <recommendedName>
        <fullName evidence="3">Large ribosomal RNA subunit accumulation protein YceD</fullName>
    </recommendedName>
    <alternativeName>
        <fullName evidence="5">23S rRNA accumulation protein YceD</fullName>
    </alternativeName>
</protein>
<name>A0A1H7M5Z4_9GAMM</name>
<dbReference type="GO" id="GO:0042254">
    <property type="term" value="P:ribosome biogenesis"/>
    <property type="evidence" value="ECO:0007669"/>
    <property type="project" value="UniProtKB-KW"/>
</dbReference>
<evidence type="ECO:0000256" key="1">
    <source>
        <dbReference type="ARBA" id="ARBA00002868"/>
    </source>
</evidence>
<evidence type="ECO:0000256" key="5">
    <source>
        <dbReference type="ARBA" id="ARBA00031841"/>
    </source>
</evidence>
<gene>
    <name evidence="6" type="ORF">SAMN05216262_105113</name>
</gene>
<keyword evidence="7" id="KW-1185">Reference proteome</keyword>
<dbReference type="InterPro" id="IPR003772">
    <property type="entry name" value="YceD"/>
</dbReference>
<dbReference type="PANTHER" id="PTHR38099">
    <property type="entry name" value="LARGE RIBOSOMAL RNA SUBUNIT ACCUMULATION PROTEIN YCED"/>
    <property type="match status" value="1"/>
</dbReference>
<proteinExistence type="inferred from homology"/>
<reference evidence="7" key="1">
    <citation type="submission" date="2016-10" db="EMBL/GenBank/DDBJ databases">
        <authorList>
            <person name="Varghese N."/>
            <person name="Submissions S."/>
        </authorList>
    </citation>
    <scope>NUCLEOTIDE SEQUENCE [LARGE SCALE GENOMIC DNA]</scope>
    <source>
        <strain evidence="7">CGMCC 1.9127</strain>
    </source>
</reference>
<dbReference type="Pfam" id="PF02620">
    <property type="entry name" value="YceD"/>
    <property type="match status" value="1"/>
</dbReference>
<comment type="similarity">
    <text evidence="2">Belongs to the DUF177 domain family.</text>
</comment>
<evidence type="ECO:0000313" key="6">
    <source>
        <dbReference type="EMBL" id="SEL06666.1"/>
    </source>
</evidence>
<dbReference type="NCBIfam" id="NF008395">
    <property type="entry name" value="PRK11193.1"/>
    <property type="match status" value="1"/>
</dbReference>
<dbReference type="AlphaFoldDB" id="A0A1H7M5Z4"/>
<keyword evidence="4" id="KW-0690">Ribosome biogenesis</keyword>